<feature type="signal peptide" evidence="1">
    <location>
        <begin position="1"/>
        <end position="23"/>
    </location>
</feature>
<sequence>MPPFPRWSAALLPLFLMAAVARAADPVTPELTPRLDQLLTEEMQAVQEAMHAIHTGIVTGDHATVAERAEAIHASFILKRELTEADRRDLKAAVPDDFLKRDQRFHATAAELAEAAEAEDTGQELHLYRRMTDSCIACHGEYVGDRFPGLKGPED</sequence>
<protein>
    <submittedName>
        <fullName evidence="2">Cytochrome C</fullName>
    </submittedName>
</protein>
<feature type="chain" id="PRO_5011778616" evidence="1">
    <location>
        <begin position="24"/>
        <end position="155"/>
    </location>
</feature>
<dbReference type="SUPFAM" id="SSF47175">
    <property type="entry name" value="Cytochromes"/>
    <property type="match status" value="1"/>
</dbReference>
<dbReference type="GO" id="GO:0009055">
    <property type="term" value="F:electron transfer activity"/>
    <property type="evidence" value="ECO:0007669"/>
    <property type="project" value="InterPro"/>
</dbReference>
<proteinExistence type="predicted"/>
<keyword evidence="3" id="KW-1185">Reference proteome</keyword>
<dbReference type="InterPro" id="IPR010980">
    <property type="entry name" value="Cyt_c/b562"/>
</dbReference>
<keyword evidence="1" id="KW-0732">Signal</keyword>
<evidence type="ECO:0000256" key="1">
    <source>
        <dbReference type="SAM" id="SignalP"/>
    </source>
</evidence>
<dbReference type="AlphaFoldDB" id="A0A1I1VCF9"/>
<dbReference type="STRING" id="1123397.SAMN05660831_02336"/>
<accession>A0A1I1VCF9</accession>
<dbReference type="EMBL" id="FOMJ01000009">
    <property type="protein sequence ID" value="SFD80604.1"/>
    <property type="molecule type" value="Genomic_DNA"/>
</dbReference>
<dbReference type="RefSeq" id="WP_093428951.1">
    <property type="nucleotide sequence ID" value="NZ_FOMJ01000009.1"/>
</dbReference>
<dbReference type="Proteomes" id="UP000198611">
    <property type="component" value="Unassembled WGS sequence"/>
</dbReference>
<dbReference type="OrthoDB" id="7855645at2"/>
<reference evidence="2 3" key="1">
    <citation type="submission" date="2016-10" db="EMBL/GenBank/DDBJ databases">
        <authorList>
            <person name="de Groot N.N."/>
        </authorList>
    </citation>
    <scope>NUCLEOTIDE SEQUENCE [LARGE SCALE GENOMIC DNA]</scope>
    <source>
        <strain evidence="2 3">HL3</strain>
    </source>
</reference>
<evidence type="ECO:0000313" key="3">
    <source>
        <dbReference type="Proteomes" id="UP000198611"/>
    </source>
</evidence>
<dbReference type="GO" id="GO:0022900">
    <property type="term" value="P:electron transport chain"/>
    <property type="evidence" value="ECO:0007669"/>
    <property type="project" value="InterPro"/>
</dbReference>
<gene>
    <name evidence="2" type="ORF">SAMN05660831_02336</name>
</gene>
<dbReference type="GO" id="GO:0005506">
    <property type="term" value="F:iron ion binding"/>
    <property type="evidence" value="ECO:0007669"/>
    <property type="project" value="InterPro"/>
</dbReference>
<organism evidence="2 3">
    <name type="scientific">Thiohalospira halophila DSM 15071</name>
    <dbReference type="NCBI Taxonomy" id="1123397"/>
    <lineage>
        <taxon>Bacteria</taxon>
        <taxon>Pseudomonadati</taxon>
        <taxon>Pseudomonadota</taxon>
        <taxon>Gammaproteobacteria</taxon>
        <taxon>Thiohalospirales</taxon>
        <taxon>Thiohalospiraceae</taxon>
        <taxon>Thiohalospira</taxon>
    </lineage>
</organism>
<dbReference type="GO" id="GO:0020037">
    <property type="term" value="F:heme binding"/>
    <property type="evidence" value="ECO:0007669"/>
    <property type="project" value="InterPro"/>
</dbReference>
<dbReference type="Gene3D" id="1.20.120.10">
    <property type="entry name" value="Cytochrome c/b562"/>
    <property type="match status" value="1"/>
</dbReference>
<name>A0A1I1VCF9_9GAMM</name>
<evidence type="ECO:0000313" key="2">
    <source>
        <dbReference type="EMBL" id="SFD80604.1"/>
    </source>
</evidence>